<keyword evidence="3" id="KW-0547">Nucleotide-binding</keyword>
<dbReference type="InterPro" id="IPR013750">
    <property type="entry name" value="GHMP_kinase_C_dom"/>
</dbReference>
<protein>
    <submittedName>
        <fullName evidence="10">Galactokinase</fullName>
        <ecNumber evidence="10">2.7.1.6</ecNumber>
    </submittedName>
</protein>
<accession>A0ABX0SIE4</accession>
<evidence type="ECO:0000313" key="10">
    <source>
        <dbReference type="EMBL" id="NIH56835.1"/>
    </source>
</evidence>
<dbReference type="InterPro" id="IPR006204">
    <property type="entry name" value="GHMP_kinase_N_dom"/>
</dbReference>
<dbReference type="GO" id="GO:0004335">
    <property type="term" value="F:galactokinase activity"/>
    <property type="evidence" value="ECO:0007669"/>
    <property type="project" value="UniProtKB-EC"/>
</dbReference>
<dbReference type="InterPro" id="IPR006206">
    <property type="entry name" value="Mevalonate/galactokinase"/>
</dbReference>
<evidence type="ECO:0000256" key="1">
    <source>
        <dbReference type="ARBA" id="ARBA00006566"/>
    </source>
</evidence>
<dbReference type="InterPro" id="IPR000705">
    <property type="entry name" value="Galactokinase"/>
</dbReference>
<dbReference type="InterPro" id="IPR006203">
    <property type="entry name" value="GHMP_knse_ATP-bd_CS"/>
</dbReference>
<evidence type="ECO:0000259" key="7">
    <source>
        <dbReference type="Pfam" id="PF00288"/>
    </source>
</evidence>
<dbReference type="Pfam" id="PF08544">
    <property type="entry name" value="GHMP_kinases_C"/>
    <property type="match status" value="1"/>
</dbReference>
<reference evidence="10 11" key="1">
    <citation type="submission" date="2020-02" db="EMBL/GenBank/DDBJ databases">
        <title>Sequencing the genomes of 1000 actinobacteria strains.</title>
        <authorList>
            <person name="Klenk H.-P."/>
        </authorList>
    </citation>
    <scope>NUCLEOTIDE SEQUENCE [LARGE SCALE GENOMIC DNA]</scope>
    <source>
        <strain evidence="10 11">DSM 19609</strain>
    </source>
</reference>
<evidence type="ECO:0000256" key="3">
    <source>
        <dbReference type="ARBA" id="ARBA00022741"/>
    </source>
</evidence>
<dbReference type="EC" id="2.7.1.6" evidence="10"/>
<dbReference type="PANTHER" id="PTHR10457">
    <property type="entry name" value="MEVALONATE KINASE/GALACTOKINASE"/>
    <property type="match status" value="1"/>
</dbReference>
<gene>
    <name evidence="10" type="ORF">FB473_001480</name>
</gene>
<feature type="domain" description="GHMP kinase N-terminal" evidence="7">
    <location>
        <begin position="75"/>
        <end position="131"/>
    </location>
</feature>
<keyword evidence="4" id="KW-0418">Kinase</keyword>
<dbReference type="PRINTS" id="PR00959">
    <property type="entry name" value="MEVGALKINASE"/>
</dbReference>
<dbReference type="EMBL" id="JAAMOZ010000001">
    <property type="protein sequence ID" value="NIH56835.1"/>
    <property type="molecule type" value="Genomic_DNA"/>
</dbReference>
<dbReference type="SUPFAM" id="SSF54211">
    <property type="entry name" value="Ribosomal protein S5 domain 2-like"/>
    <property type="match status" value="1"/>
</dbReference>
<comment type="caution">
    <text evidence="10">The sequence shown here is derived from an EMBL/GenBank/DDBJ whole genome shotgun (WGS) entry which is preliminary data.</text>
</comment>
<sequence length="400" mass="41509">MSGAAWFAPGRIEVLGKHTDYAGGNVLVCAIDKGVSVWAEPGTDAVEARSSASADRVHLRAGTPSGLPQGHWGRYLQTVVDRLASNFASLAPARLTIESDLPLASGMSSSSALVVACALALARMNGFDEDERWTRAIRGPVDLAGYLATIENGRSFGDLAGSRGVGTLGGSEDHIAMLCSEPDRLGLFSFAPPRLVERVPLADDLAFVVAISGVRAEKTGSAREAYNQASSGAAEILRRWNQATGRSDDSLAQAVGSGDDAGERLERLVADDDRLTGRLAQFVHESAELVPGAAHALAAADLDEFGRLAAASQRWAAEGLVNQVPETRALVELAGGLGAHAASSFGAGFGGSVWALVGATDAPGFSRAWLGAYLGRFPEHTGEASTIVTRPSGAAHPLFP</sequence>
<dbReference type="RefSeq" id="WP_167166072.1">
    <property type="nucleotide sequence ID" value="NZ_BAAAOO010000015.1"/>
</dbReference>
<comment type="similarity">
    <text evidence="1">Belongs to the GHMP kinase family. GalK subfamily.</text>
</comment>
<dbReference type="InterPro" id="IPR014721">
    <property type="entry name" value="Ribsml_uS5_D2-typ_fold_subgr"/>
</dbReference>
<dbReference type="Pfam" id="PF10509">
    <property type="entry name" value="GalKase_gal_bdg"/>
    <property type="match status" value="1"/>
</dbReference>
<dbReference type="InterPro" id="IPR019539">
    <property type="entry name" value="GalKase_N"/>
</dbReference>
<evidence type="ECO:0000259" key="9">
    <source>
        <dbReference type="Pfam" id="PF10509"/>
    </source>
</evidence>
<evidence type="ECO:0000256" key="2">
    <source>
        <dbReference type="ARBA" id="ARBA00022679"/>
    </source>
</evidence>
<evidence type="ECO:0000256" key="5">
    <source>
        <dbReference type="ARBA" id="ARBA00022840"/>
    </source>
</evidence>
<organism evidence="10 11">
    <name type="scientific">Brooklawnia cerclae</name>
    <dbReference type="NCBI Taxonomy" id="349934"/>
    <lineage>
        <taxon>Bacteria</taxon>
        <taxon>Bacillati</taxon>
        <taxon>Actinomycetota</taxon>
        <taxon>Actinomycetes</taxon>
        <taxon>Propionibacteriales</taxon>
        <taxon>Propionibacteriaceae</taxon>
        <taxon>Brooklawnia</taxon>
    </lineage>
</organism>
<dbReference type="InterPro" id="IPR036554">
    <property type="entry name" value="GHMP_kinase_C_sf"/>
</dbReference>
<dbReference type="SUPFAM" id="SSF55060">
    <property type="entry name" value="GHMP Kinase, C-terminal domain"/>
    <property type="match status" value="1"/>
</dbReference>
<evidence type="ECO:0000313" key="11">
    <source>
        <dbReference type="Proteomes" id="UP000749311"/>
    </source>
</evidence>
<keyword evidence="2 10" id="KW-0808">Transferase</keyword>
<dbReference type="Pfam" id="PF00288">
    <property type="entry name" value="GHMP_kinases_N"/>
    <property type="match status" value="1"/>
</dbReference>
<keyword evidence="6" id="KW-0119">Carbohydrate metabolism</keyword>
<feature type="domain" description="GHMP kinase C-terminal" evidence="8">
    <location>
        <begin position="294"/>
        <end position="369"/>
    </location>
</feature>
<dbReference type="Gene3D" id="3.30.70.890">
    <property type="entry name" value="GHMP kinase, C-terminal domain"/>
    <property type="match status" value="1"/>
</dbReference>
<dbReference type="PIRSF" id="PIRSF000530">
    <property type="entry name" value="Galactokinase"/>
    <property type="match status" value="1"/>
</dbReference>
<evidence type="ECO:0000256" key="6">
    <source>
        <dbReference type="ARBA" id="ARBA00023144"/>
    </source>
</evidence>
<evidence type="ECO:0000259" key="8">
    <source>
        <dbReference type="Pfam" id="PF08544"/>
    </source>
</evidence>
<keyword evidence="11" id="KW-1185">Reference proteome</keyword>
<dbReference type="InterPro" id="IPR020568">
    <property type="entry name" value="Ribosomal_Su5_D2-typ_SF"/>
</dbReference>
<proteinExistence type="inferred from homology"/>
<dbReference type="PRINTS" id="PR00473">
    <property type="entry name" value="GALCTOKINASE"/>
</dbReference>
<dbReference type="Gene3D" id="3.30.230.10">
    <property type="match status" value="1"/>
</dbReference>
<dbReference type="PROSITE" id="PS00627">
    <property type="entry name" value="GHMP_KINASES_ATP"/>
    <property type="match status" value="1"/>
</dbReference>
<evidence type="ECO:0000256" key="4">
    <source>
        <dbReference type="ARBA" id="ARBA00022777"/>
    </source>
</evidence>
<feature type="domain" description="Galactokinase N-terminal" evidence="9">
    <location>
        <begin position="4"/>
        <end position="39"/>
    </location>
</feature>
<dbReference type="Proteomes" id="UP000749311">
    <property type="component" value="Unassembled WGS sequence"/>
</dbReference>
<name>A0ABX0SIE4_9ACTN</name>
<dbReference type="PANTHER" id="PTHR10457:SF7">
    <property type="entry name" value="GALACTOKINASE-RELATED"/>
    <property type="match status" value="1"/>
</dbReference>
<keyword evidence="5" id="KW-0067">ATP-binding</keyword>
<keyword evidence="6" id="KW-0299">Galactose metabolism</keyword>